<keyword evidence="2" id="KW-1185">Reference proteome</keyword>
<proteinExistence type="predicted"/>
<gene>
    <name evidence="1" type="ORF">STYK_10640</name>
</gene>
<sequence length="118" mass="13608">MKDRVRIMLGSREIVKRYIGDRLVWEGLKSVTIKDVTLSFFKNYSLFVYKKTIKTTLGDKKITKVRIGASEFPLITTKSVGISDNSYTFHLSSETIENFKRVGVTTGYISLDITFYYE</sequence>
<reference evidence="1" key="1">
    <citation type="journal article" date="2022" name="J Glob Antimicrob Resist">
        <title>Identification and characterisation of a novel multidrug-resistant streptococcus, Streptococcus toyakuensis sp. nov., from a blood sample.</title>
        <authorList>
            <person name="Wajima T."/>
            <person name="Hagimoto A."/>
            <person name="Tanaka E."/>
            <person name="Kawamura Y."/>
            <person name="Nakaminami H."/>
        </authorList>
    </citation>
    <scope>NUCLEOTIDE SEQUENCE</scope>
    <source>
        <strain evidence="1">TP1632</strain>
    </source>
</reference>
<dbReference type="RefSeq" id="WP_261804656.1">
    <property type="nucleotide sequence ID" value="NZ_AP024523.1"/>
</dbReference>
<evidence type="ECO:0008006" key="3">
    <source>
        <dbReference type="Google" id="ProtNLM"/>
    </source>
</evidence>
<dbReference type="EMBL" id="AP024523">
    <property type="protein sequence ID" value="BDB09250.1"/>
    <property type="molecule type" value="Genomic_DNA"/>
</dbReference>
<accession>A0ABM7UW42</accession>
<dbReference type="Proteomes" id="UP001060027">
    <property type="component" value="Chromosome"/>
</dbReference>
<organism evidence="1 2">
    <name type="scientific">Streptococcus toyakuensis</name>
    <dbReference type="NCBI Taxonomy" id="2819619"/>
    <lineage>
        <taxon>Bacteria</taxon>
        <taxon>Bacillati</taxon>
        <taxon>Bacillota</taxon>
        <taxon>Bacilli</taxon>
        <taxon>Lactobacillales</taxon>
        <taxon>Streptococcaceae</taxon>
        <taxon>Streptococcus</taxon>
        <taxon>Streptococcus mitis group</taxon>
    </lineage>
</organism>
<evidence type="ECO:0000313" key="2">
    <source>
        <dbReference type="Proteomes" id="UP001060027"/>
    </source>
</evidence>
<protein>
    <recommendedName>
        <fullName evidence="3">DUF1934 domain-containing protein</fullName>
    </recommendedName>
</protein>
<evidence type="ECO:0000313" key="1">
    <source>
        <dbReference type="EMBL" id="BDB09250.1"/>
    </source>
</evidence>
<name>A0ABM7UW42_9STRE</name>